<dbReference type="AlphaFoldDB" id="A0A3E2B448"/>
<comment type="caution">
    <text evidence="5">The sequence shown here is derived from an EMBL/GenBank/DDBJ whole genome shotgun (WGS) entry which is preliminary data.</text>
</comment>
<gene>
    <name evidence="5" type="ORF">DV520_06080</name>
</gene>
<dbReference type="SUPFAM" id="SSF54862">
    <property type="entry name" value="4Fe-4S ferredoxins"/>
    <property type="match status" value="1"/>
</dbReference>
<accession>A0A3E2B448</accession>
<keyword evidence="6" id="KW-1185">Reference proteome</keyword>
<dbReference type="Pfam" id="PF00037">
    <property type="entry name" value="Fer4"/>
    <property type="match status" value="1"/>
</dbReference>
<evidence type="ECO:0000256" key="1">
    <source>
        <dbReference type="ARBA" id="ARBA00022723"/>
    </source>
</evidence>
<protein>
    <submittedName>
        <fullName evidence="5">Flavodoxin</fullName>
    </submittedName>
</protein>
<keyword evidence="1" id="KW-0479">Metal-binding</keyword>
<proteinExistence type="predicted"/>
<dbReference type="GO" id="GO:0046872">
    <property type="term" value="F:metal ion binding"/>
    <property type="evidence" value="ECO:0007669"/>
    <property type="project" value="UniProtKB-KW"/>
</dbReference>
<sequence>MILYFSGTGNSRYAAEFLAQALGDQAEDVGLWIKERRKGEFRADRPWVVVAPTYGWQLPHVLMEFLQTAEFSGSQMVYFVMTCGGDIGNAAQSIQSLCRRKGLAYQGVLEVIMPENYIALFSAPEKAEAQAILRKALPTLNQGAVWIAEGKPFPEKRVTCLDRLKSGLVNRVFYQFVIRAKPFYSTEACTGCGRCVELCPLNNIHLAERHPHWGNRCTHCMACICGCPAEAVEYGRRSRGKVRYWCPEDHRA</sequence>
<dbReference type="EMBL" id="QQRQ01000007">
    <property type="protein sequence ID" value="RFT06764.1"/>
    <property type="molecule type" value="Genomic_DNA"/>
</dbReference>
<evidence type="ECO:0000313" key="5">
    <source>
        <dbReference type="EMBL" id="RFT06764.1"/>
    </source>
</evidence>
<evidence type="ECO:0000256" key="2">
    <source>
        <dbReference type="ARBA" id="ARBA00023004"/>
    </source>
</evidence>
<dbReference type="Proteomes" id="UP000260649">
    <property type="component" value="Unassembled WGS sequence"/>
</dbReference>
<dbReference type="PROSITE" id="PS51379">
    <property type="entry name" value="4FE4S_FER_2"/>
    <property type="match status" value="2"/>
</dbReference>
<dbReference type="GO" id="GO:0051536">
    <property type="term" value="F:iron-sulfur cluster binding"/>
    <property type="evidence" value="ECO:0007669"/>
    <property type="project" value="UniProtKB-KW"/>
</dbReference>
<dbReference type="InterPro" id="IPR029039">
    <property type="entry name" value="Flavoprotein-like_sf"/>
</dbReference>
<dbReference type="InterPro" id="IPR017896">
    <property type="entry name" value="4Fe4S_Fe-S-bd"/>
</dbReference>
<dbReference type="Gene3D" id="3.30.70.20">
    <property type="match status" value="1"/>
</dbReference>
<dbReference type="OrthoDB" id="9813995at2"/>
<dbReference type="RefSeq" id="WP_117142134.1">
    <property type="nucleotide sequence ID" value="NZ_CAKXKJ010000002.1"/>
</dbReference>
<reference evidence="5 6" key="1">
    <citation type="submission" date="2018-07" db="EMBL/GenBank/DDBJ databases">
        <title>GABA Modulating Bacteria of the Human Gut Microbiota.</title>
        <authorList>
            <person name="Strandwitz P."/>
            <person name="Kim K.H."/>
            <person name="Terekhova D."/>
            <person name="Liu J.K."/>
            <person name="Sharma A."/>
            <person name="Levering J."/>
            <person name="Mcdonald D."/>
            <person name="Dietrich D."/>
            <person name="Ramadhar T.R."/>
            <person name="Lekbua A."/>
            <person name="Mroue N."/>
            <person name="Liston C."/>
            <person name="Stewart E.J."/>
            <person name="Dubin M.J."/>
            <person name="Zengler K."/>
            <person name="Knight R."/>
            <person name="Gilbert J.A."/>
            <person name="Clardy J."/>
            <person name="Lewis K."/>
        </authorList>
    </citation>
    <scope>NUCLEOTIDE SEQUENCE [LARGE SCALE GENOMIC DNA]</scope>
    <source>
        <strain evidence="5 6">KLE1738</strain>
    </source>
</reference>
<dbReference type="GeneID" id="97995303"/>
<keyword evidence="2" id="KW-0408">Iron</keyword>
<organism evidence="5 6">
    <name type="scientific">Evtepia gabavorous</name>
    <dbReference type="NCBI Taxonomy" id="2211183"/>
    <lineage>
        <taxon>Bacteria</taxon>
        <taxon>Bacillati</taxon>
        <taxon>Bacillota</taxon>
        <taxon>Clostridia</taxon>
        <taxon>Eubacteriales</taxon>
        <taxon>Evtepia</taxon>
    </lineage>
</organism>
<dbReference type="InterPro" id="IPR047964">
    <property type="entry name" value="EFR1-like"/>
</dbReference>
<dbReference type="Gene3D" id="3.40.50.360">
    <property type="match status" value="1"/>
</dbReference>
<feature type="domain" description="4Fe-4S ferredoxin-type" evidence="4">
    <location>
        <begin position="215"/>
        <end position="237"/>
    </location>
</feature>
<feature type="domain" description="4Fe-4S ferredoxin-type" evidence="4">
    <location>
        <begin position="180"/>
        <end position="209"/>
    </location>
</feature>
<evidence type="ECO:0000259" key="4">
    <source>
        <dbReference type="PROSITE" id="PS51379"/>
    </source>
</evidence>
<dbReference type="NCBIfam" id="NF038196">
    <property type="entry name" value="ferrodoxin_EFR1"/>
    <property type="match status" value="1"/>
</dbReference>
<keyword evidence="3" id="KW-0411">Iron-sulfur</keyword>
<evidence type="ECO:0000256" key="3">
    <source>
        <dbReference type="ARBA" id="ARBA00023014"/>
    </source>
</evidence>
<dbReference type="PROSITE" id="PS00198">
    <property type="entry name" value="4FE4S_FER_1"/>
    <property type="match status" value="1"/>
</dbReference>
<evidence type="ECO:0000313" key="6">
    <source>
        <dbReference type="Proteomes" id="UP000260649"/>
    </source>
</evidence>
<dbReference type="InterPro" id="IPR017900">
    <property type="entry name" value="4Fe4S_Fe_S_CS"/>
</dbReference>
<dbReference type="SUPFAM" id="SSF52218">
    <property type="entry name" value="Flavoproteins"/>
    <property type="match status" value="1"/>
</dbReference>
<name>A0A3E2B448_9FIRM</name>